<dbReference type="Pfam" id="PF17917">
    <property type="entry name" value="RT_RNaseH"/>
    <property type="match status" value="1"/>
</dbReference>
<dbReference type="Pfam" id="PF00078">
    <property type="entry name" value="RVT_1"/>
    <property type="match status" value="1"/>
</dbReference>
<dbReference type="InterPro" id="IPR005162">
    <property type="entry name" value="Retrotrans_gag_dom"/>
</dbReference>
<evidence type="ECO:0000256" key="8">
    <source>
        <dbReference type="PROSITE-ProRule" id="PRU00047"/>
    </source>
</evidence>
<keyword evidence="6" id="KW-0378">Hydrolase</keyword>
<evidence type="ECO:0000256" key="7">
    <source>
        <dbReference type="ARBA" id="ARBA00022918"/>
    </source>
</evidence>
<protein>
    <recommendedName>
        <fullName evidence="1">RNA-directed DNA polymerase</fullName>
        <ecNumber evidence="1">2.7.7.49</ecNumber>
    </recommendedName>
</protein>
<evidence type="ECO:0000256" key="5">
    <source>
        <dbReference type="ARBA" id="ARBA00022759"/>
    </source>
</evidence>
<organism evidence="11">
    <name type="scientific">Fagus sylvatica</name>
    <name type="common">Beechnut</name>
    <dbReference type="NCBI Taxonomy" id="28930"/>
    <lineage>
        <taxon>Eukaryota</taxon>
        <taxon>Viridiplantae</taxon>
        <taxon>Streptophyta</taxon>
        <taxon>Embryophyta</taxon>
        <taxon>Tracheophyta</taxon>
        <taxon>Spermatophyta</taxon>
        <taxon>Magnoliopsida</taxon>
        <taxon>eudicotyledons</taxon>
        <taxon>Gunneridae</taxon>
        <taxon>Pentapetalae</taxon>
        <taxon>rosids</taxon>
        <taxon>fabids</taxon>
        <taxon>Fagales</taxon>
        <taxon>Fagaceae</taxon>
        <taxon>Fagus</taxon>
    </lineage>
</organism>
<dbReference type="GO" id="GO:0016787">
    <property type="term" value="F:hydrolase activity"/>
    <property type="evidence" value="ECO:0007669"/>
    <property type="project" value="UniProtKB-KW"/>
</dbReference>
<dbReference type="Gene3D" id="1.10.340.70">
    <property type="match status" value="1"/>
</dbReference>
<evidence type="ECO:0000259" key="9">
    <source>
        <dbReference type="PROSITE" id="PS50158"/>
    </source>
</evidence>
<evidence type="ECO:0000256" key="4">
    <source>
        <dbReference type="ARBA" id="ARBA00022722"/>
    </source>
</evidence>
<proteinExistence type="predicted"/>
<name>A0A2N9I5F7_FAGSY</name>
<keyword evidence="8" id="KW-0862">Zinc</keyword>
<evidence type="ECO:0000256" key="1">
    <source>
        <dbReference type="ARBA" id="ARBA00012493"/>
    </source>
</evidence>
<dbReference type="PANTHER" id="PTHR35046:SF26">
    <property type="entry name" value="RNA-DIRECTED DNA POLYMERASE"/>
    <property type="match status" value="1"/>
</dbReference>
<evidence type="ECO:0000259" key="10">
    <source>
        <dbReference type="PROSITE" id="PS50994"/>
    </source>
</evidence>
<evidence type="ECO:0000256" key="3">
    <source>
        <dbReference type="ARBA" id="ARBA00022695"/>
    </source>
</evidence>
<dbReference type="InterPro" id="IPR001584">
    <property type="entry name" value="Integrase_cat-core"/>
</dbReference>
<dbReference type="SUPFAM" id="SSF56672">
    <property type="entry name" value="DNA/RNA polymerases"/>
    <property type="match status" value="1"/>
</dbReference>
<keyword evidence="8" id="KW-0863">Zinc-finger</keyword>
<dbReference type="FunFam" id="1.10.340.70:FF:000001">
    <property type="entry name" value="Retrovirus-related Pol polyprotein from transposon gypsy-like Protein"/>
    <property type="match status" value="1"/>
</dbReference>
<keyword evidence="3" id="KW-0548">Nucleotidyltransferase</keyword>
<reference evidence="11" key="1">
    <citation type="submission" date="2018-02" db="EMBL/GenBank/DDBJ databases">
        <authorList>
            <person name="Cohen D.B."/>
            <person name="Kent A.D."/>
        </authorList>
    </citation>
    <scope>NUCLEOTIDE SEQUENCE</scope>
</reference>
<dbReference type="GO" id="GO:0008270">
    <property type="term" value="F:zinc ion binding"/>
    <property type="evidence" value="ECO:0007669"/>
    <property type="project" value="UniProtKB-KW"/>
</dbReference>
<dbReference type="GO" id="GO:0003676">
    <property type="term" value="F:nucleic acid binding"/>
    <property type="evidence" value="ECO:0007669"/>
    <property type="project" value="InterPro"/>
</dbReference>
<evidence type="ECO:0000256" key="6">
    <source>
        <dbReference type="ARBA" id="ARBA00022801"/>
    </source>
</evidence>
<dbReference type="AlphaFoldDB" id="A0A2N9I5F7"/>
<dbReference type="InterPro" id="IPR036397">
    <property type="entry name" value="RNaseH_sf"/>
</dbReference>
<dbReference type="InterPro" id="IPR041588">
    <property type="entry name" value="Integrase_H2C2"/>
</dbReference>
<sequence>MAPARKERNKKGHVVPQPEMEEYVHDAVHGAQNALEVTVEMLRRQLTALTEENPYGNPRREERKWEPNIKIELPEFYGNLNLDDFVDWGRAFAWWEQFQIQRIRRGKRKMKEWVKMKEKMRNQFLPFNYTQDLYKNLHNLRQHGTVDEYTEKFYQLVARVDINETEEQMVARYLSGLKLPIQESLSLHSIWTMSEAYNRALMVEKQFSRRSFAQSQPFGGTKPNGTNFGGQFSRPTTHPFQQDKASNAISTPVNIGKQPLKQPLIFSFKCYKCGEAGHKAIDCKKSGPIMTNKGKALMLEELEMQEVTNYPLYDEDNAEIIGEDSKEEVGLALVMKRTLLAPKKHNNEEWLRSNIFHSTCNIGGRVCCLVIDDGSCENVVSQEVVDKLGLQTELHPQPYKLTWLKKDNEVKVTKRCLVNFSIRQKYQDSVLCDVVHMDACHLLLGRPWQYDRETKHDGKKNTYSLCKDGQHYTLLPSKEKVIQKTPINPLYLILCFVNKNFVRESLDSGFIYMLLSPMELDEMHVPPTVKVLMEAFEDVFPKDLPTELPPMRDIQHAIDLEPVVYFDDILVYSKSLEDHVQDLRKVFELLRRNKFFANTKKCTFAVHRVGFLGYVVSNQGIHMDENKIASSNQYLSGLQSAATQHSFDALKNALTIAPCLQAVKHWSYYLAYKEFNLHTEHEALKHLNTQTNLNKRHARWTTYLEQFNFNLHHKAGILNRVADGLSRRSGLLLQMQTEVEGFKSFEDHYLEDEHFGRIMEALQQGNRIAYPTYFIQNGFLFKGLQLCEPSCFLRQKILVELHHQGHFGKAKTLELLRKKFHWPSMTKDVGRFVDRCHTCQRGKGHTSNAGLYMLLPVPDKSWTCISIDFVLGLPPTTRRSDSIMVIVDRFSKMAHFVACKKTNDTSQIAGLFFKEIYKLHGVPTSIVSDRDAKFLAHFWRTLWRLIGTSLEYSTSFHPQLDGQIEVVNRSLGNLLRCLVGNNPKGWESVFPLIEFAYNASINRSTNSSPFEVVYGSNPSSILDLTPLPLSNRVHPKGVEMVELMKQTHEDIKRNIEANNEKYKIAADKHKKHKVYVVGDLVWVVISKERQPAGSFSKLQHRKVGPCRILHKINDNAYQVELPPNLHISNTFNVHHLVPYYAAEDEAT</sequence>
<dbReference type="InterPro" id="IPR001878">
    <property type="entry name" value="Znf_CCHC"/>
</dbReference>
<dbReference type="GO" id="GO:0015074">
    <property type="term" value="P:DNA integration"/>
    <property type="evidence" value="ECO:0007669"/>
    <property type="project" value="InterPro"/>
</dbReference>
<dbReference type="InterPro" id="IPR043502">
    <property type="entry name" value="DNA/RNA_pol_sf"/>
</dbReference>
<dbReference type="Pfam" id="PF17921">
    <property type="entry name" value="Integrase_H2C2"/>
    <property type="match status" value="1"/>
</dbReference>
<dbReference type="InterPro" id="IPR041373">
    <property type="entry name" value="RT_RNaseH"/>
</dbReference>
<accession>A0A2N9I5F7</accession>
<dbReference type="Gene3D" id="2.40.70.10">
    <property type="entry name" value="Acid Proteases"/>
    <property type="match status" value="1"/>
</dbReference>
<dbReference type="Pfam" id="PF24626">
    <property type="entry name" value="SH3_Tf2-1"/>
    <property type="match status" value="1"/>
</dbReference>
<dbReference type="CDD" id="cd00303">
    <property type="entry name" value="retropepsin_like"/>
    <property type="match status" value="1"/>
</dbReference>
<dbReference type="InterPro" id="IPR012337">
    <property type="entry name" value="RNaseH-like_sf"/>
</dbReference>
<dbReference type="InterPro" id="IPR000477">
    <property type="entry name" value="RT_dom"/>
</dbReference>
<dbReference type="PANTHER" id="PTHR35046">
    <property type="entry name" value="ZINC KNUCKLE (CCHC-TYPE) FAMILY PROTEIN"/>
    <property type="match status" value="1"/>
</dbReference>
<dbReference type="EMBL" id="OIVN01004861">
    <property type="protein sequence ID" value="SPD19638.1"/>
    <property type="molecule type" value="Genomic_DNA"/>
</dbReference>
<dbReference type="PROSITE" id="PS50158">
    <property type="entry name" value="ZF_CCHC"/>
    <property type="match status" value="1"/>
</dbReference>
<dbReference type="Pfam" id="PF00098">
    <property type="entry name" value="zf-CCHC"/>
    <property type="match status" value="1"/>
</dbReference>
<evidence type="ECO:0000313" key="11">
    <source>
        <dbReference type="EMBL" id="SPD19638.1"/>
    </source>
</evidence>
<dbReference type="GO" id="GO:0003964">
    <property type="term" value="F:RNA-directed DNA polymerase activity"/>
    <property type="evidence" value="ECO:0007669"/>
    <property type="project" value="UniProtKB-KW"/>
</dbReference>
<keyword evidence="7" id="KW-0695">RNA-directed DNA polymerase</keyword>
<dbReference type="Gene3D" id="3.30.70.270">
    <property type="match status" value="1"/>
</dbReference>
<dbReference type="SMART" id="SM00343">
    <property type="entry name" value="ZnF_C2HC"/>
    <property type="match status" value="1"/>
</dbReference>
<dbReference type="EC" id="2.7.7.49" evidence="1"/>
<dbReference type="PROSITE" id="PS50994">
    <property type="entry name" value="INTEGRASE"/>
    <property type="match status" value="1"/>
</dbReference>
<dbReference type="GO" id="GO:0004519">
    <property type="term" value="F:endonuclease activity"/>
    <property type="evidence" value="ECO:0007669"/>
    <property type="project" value="UniProtKB-KW"/>
</dbReference>
<dbReference type="InterPro" id="IPR043128">
    <property type="entry name" value="Rev_trsase/Diguanyl_cyclase"/>
</dbReference>
<dbReference type="InterPro" id="IPR056924">
    <property type="entry name" value="SH3_Tf2-1"/>
</dbReference>
<keyword evidence="2" id="KW-0808">Transferase</keyword>
<keyword evidence="8" id="KW-0479">Metal-binding</keyword>
<feature type="domain" description="Integrase catalytic" evidence="10">
    <location>
        <begin position="854"/>
        <end position="1017"/>
    </location>
</feature>
<dbReference type="Pfam" id="PF03732">
    <property type="entry name" value="Retrotrans_gag"/>
    <property type="match status" value="1"/>
</dbReference>
<keyword evidence="5" id="KW-0255">Endonuclease</keyword>
<dbReference type="Gene3D" id="3.30.420.10">
    <property type="entry name" value="Ribonuclease H-like superfamily/Ribonuclease H"/>
    <property type="match status" value="1"/>
</dbReference>
<dbReference type="InterPro" id="IPR021109">
    <property type="entry name" value="Peptidase_aspartic_dom_sf"/>
</dbReference>
<evidence type="ECO:0000256" key="2">
    <source>
        <dbReference type="ARBA" id="ARBA00022679"/>
    </source>
</evidence>
<feature type="domain" description="CCHC-type" evidence="9">
    <location>
        <begin position="269"/>
        <end position="285"/>
    </location>
</feature>
<keyword evidence="4" id="KW-0540">Nuclease</keyword>
<gene>
    <name evidence="11" type="ORF">FSB_LOCUS47520</name>
</gene>
<dbReference type="SUPFAM" id="SSF53098">
    <property type="entry name" value="Ribonuclease H-like"/>
    <property type="match status" value="1"/>
</dbReference>